<comment type="pathway">
    <text evidence="1 4">Glycan biosynthesis; trehalose biosynthesis.</text>
</comment>
<dbReference type="EMBL" id="JACEIB010000027">
    <property type="protein sequence ID" value="MBA2936090.1"/>
    <property type="molecule type" value="Genomic_DNA"/>
</dbReference>
<dbReference type="InterPro" id="IPR023214">
    <property type="entry name" value="HAD_sf"/>
</dbReference>
<dbReference type="InterPro" id="IPR003337">
    <property type="entry name" value="Trehalose_PPase"/>
</dbReference>
<dbReference type="InterPro" id="IPR036412">
    <property type="entry name" value="HAD-like_sf"/>
</dbReference>
<gene>
    <name evidence="5" type="primary">otsB</name>
    <name evidence="5" type="ORF">HZF05_18565</name>
</gene>
<comment type="function">
    <text evidence="4">Removes the phosphate from trehalose 6-phosphate to produce free trehalose.</text>
</comment>
<keyword evidence="3 4" id="KW-0378">Hydrolase</keyword>
<dbReference type="Pfam" id="PF02358">
    <property type="entry name" value="Trehalose_PPase"/>
    <property type="match status" value="1"/>
</dbReference>
<dbReference type="GO" id="GO:0046872">
    <property type="term" value="F:metal ion binding"/>
    <property type="evidence" value="ECO:0007669"/>
    <property type="project" value="UniProtKB-KW"/>
</dbReference>
<dbReference type="SUPFAM" id="SSF56784">
    <property type="entry name" value="HAD-like"/>
    <property type="match status" value="1"/>
</dbReference>
<dbReference type="UniPathway" id="UPA00299"/>
<keyword evidence="4" id="KW-0460">Magnesium</keyword>
<name>A0A838LB51_9SPHN</name>
<dbReference type="Proteomes" id="UP000570166">
    <property type="component" value="Unassembled WGS sequence"/>
</dbReference>
<dbReference type="Gene3D" id="3.40.50.1000">
    <property type="entry name" value="HAD superfamily/HAD-like"/>
    <property type="match status" value="1"/>
</dbReference>
<evidence type="ECO:0000313" key="6">
    <source>
        <dbReference type="Proteomes" id="UP000570166"/>
    </source>
</evidence>
<proteinExistence type="inferred from homology"/>
<dbReference type="InterPro" id="IPR044651">
    <property type="entry name" value="OTSB-like"/>
</dbReference>
<organism evidence="5 6">
    <name type="scientific">Sphingomonas chungangi</name>
    <dbReference type="NCBI Taxonomy" id="2683589"/>
    <lineage>
        <taxon>Bacteria</taxon>
        <taxon>Pseudomonadati</taxon>
        <taxon>Pseudomonadota</taxon>
        <taxon>Alphaproteobacteria</taxon>
        <taxon>Sphingomonadales</taxon>
        <taxon>Sphingomonadaceae</taxon>
        <taxon>Sphingomonas</taxon>
    </lineage>
</organism>
<accession>A0A838LB51</accession>
<keyword evidence="6" id="KW-1185">Reference proteome</keyword>
<dbReference type="GO" id="GO:0005992">
    <property type="term" value="P:trehalose biosynthetic process"/>
    <property type="evidence" value="ECO:0007669"/>
    <property type="project" value="UniProtKB-UniPathway"/>
</dbReference>
<protein>
    <recommendedName>
        <fullName evidence="4">Trehalose 6-phosphate phosphatase</fullName>
        <ecNumber evidence="4">3.1.3.12</ecNumber>
    </recommendedName>
</protein>
<dbReference type="NCBIfam" id="TIGR01484">
    <property type="entry name" value="HAD-SF-IIB"/>
    <property type="match status" value="1"/>
</dbReference>
<evidence type="ECO:0000256" key="1">
    <source>
        <dbReference type="ARBA" id="ARBA00005199"/>
    </source>
</evidence>
<reference evidence="5 6" key="1">
    <citation type="submission" date="2020-07" db="EMBL/GenBank/DDBJ databases">
        <authorList>
            <person name="Sun Q."/>
        </authorList>
    </citation>
    <scope>NUCLEOTIDE SEQUENCE [LARGE SCALE GENOMIC DNA]</scope>
    <source>
        <strain evidence="5 6">CGMCC 1.13654</strain>
    </source>
</reference>
<sequence>MPDDIFSLPAPPDLAEGAEISLFLDFDGTLVDIAERHDAVVVEPTLGRLVTALADRLDGRVAVVSGRSAEDILSYLGIEGTAPFAVAGSHGLELRWSDGRSEAPARPEGLDEAVAAFEALVDGHPGVIVEEKPFGAALHYRQAPNAGPACDTLAEEIATRTGFTLQHGKMVVELRVLGADKGDAVRRFMNESPMTGTRPVFIGDDLTDEAGFRAAEELGGWGVLVGGPRETAARYRLGGVSDVHRWLGGLAGVTT</sequence>
<comment type="caution">
    <text evidence="5">The sequence shown here is derived from an EMBL/GenBank/DDBJ whole genome shotgun (WGS) entry which is preliminary data.</text>
</comment>
<evidence type="ECO:0000256" key="3">
    <source>
        <dbReference type="ARBA" id="ARBA00022801"/>
    </source>
</evidence>
<dbReference type="EC" id="3.1.3.12" evidence="4"/>
<comment type="similarity">
    <text evidence="2 4">Belongs to the trehalose phosphatase family.</text>
</comment>
<evidence type="ECO:0000313" key="5">
    <source>
        <dbReference type="EMBL" id="MBA2936090.1"/>
    </source>
</evidence>
<dbReference type="InterPro" id="IPR006379">
    <property type="entry name" value="HAD-SF_hydro_IIB"/>
</dbReference>
<dbReference type="CDD" id="cd01627">
    <property type="entry name" value="HAD_TPP"/>
    <property type="match status" value="1"/>
</dbReference>
<dbReference type="Gene3D" id="3.30.70.1020">
    <property type="entry name" value="Trehalose-6-phosphate phosphatase related protein, domain 2"/>
    <property type="match status" value="1"/>
</dbReference>
<keyword evidence="4" id="KW-0479">Metal-binding</keyword>
<comment type="catalytic activity">
    <reaction evidence="4">
        <text>alpha,alpha-trehalose 6-phosphate + H2O = alpha,alpha-trehalose + phosphate</text>
        <dbReference type="Rhea" id="RHEA:23420"/>
        <dbReference type="ChEBI" id="CHEBI:15377"/>
        <dbReference type="ChEBI" id="CHEBI:16551"/>
        <dbReference type="ChEBI" id="CHEBI:43474"/>
        <dbReference type="ChEBI" id="CHEBI:58429"/>
        <dbReference type="EC" id="3.1.3.12"/>
    </reaction>
</comment>
<evidence type="ECO:0000256" key="4">
    <source>
        <dbReference type="RuleBase" id="RU361117"/>
    </source>
</evidence>
<dbReference type="PANTHER" id="PTHR43768">
    <property type="entry name" value="TREHALOSE 6-PHOSPHATE PHOSPHATASE"/>
    <property type="match status" value="1"/>
</dbReference>
<comment type="cofactor">
    <cofactor evidence="4">
        <name>Mg(2+)</name>
        <dbReference type="ChEBI" id="CHEBI:18420"/>
    </cofactor>
</comment>
<evidence type="ECO:0000256" key="2">
    <source>
        <dbReference type="ARBA" id="ARBA00008770"/>
    </source>
</evidence>
<dbReference type="RefSeq" id="WP_181638918.1">
    <property type="nucleotide sequence ID" value="NZ_JACEIB010000027.1"/>
</dbReference>
<dbReference type="NCBIfam" id="TIGR00685">
    <property type="entry name" value="T6PP"/>
    <property type="match status" value="1"/>
</dbReference>
<dbReference type="PANTHER" id="PTHR43768:SF3">
    <property type="entry name" value="TREHALOSE 6-PHOSPHATE PHOSPHATASE"/>
    <property type="match status" value="1"/>
</dbReference>
<dbReference type="AlphaFoldDB" id="A0A838LB51"/>
<dbReference type="GO" id="GO:0004805">
    <property type="term" value="F:trehalose-phosphatase activity"/>
    <property type="evidence" value="ECO:0007669"/>
    <property type="project" value="UniProtKB-EC"/>
</dbReference>